<keyword evidence="6" id="KW-0539">Nucleus</keyword>
<evidence type="ECO:0000256" key="4">
    <source>
        <dbReference type="ARBA" id="ARBA00022833"/>
    </source>
</evidence>
<feature type="domain" description="Oberon coiled-coil region" evidence="10">
    <location>
        <begin position="1090"/>
        <end position="1202"/>
    </location>
</feature>
<dbReference type="PRINTS" id="PR01544">
    <property type="entry name" value="ARATH130DUF"/>
</dbReference>
<feature type="compositionally biased region" description="Pro residues" evidence="8">
    <location>
        <begin position="250"/>
        <end position="259"/>
    </location>
</feature>
<feature type="compositionally biased region" description="Acidic residues" evidence="8">
    <location>
        <begin position="224"/>
        <end position="236"/>
    </location>
</feature>
<feature type="compositionally biased region" description="Basic and acidic residues" evidence="8">
    <location>
        <begin position="281"/>
        <end position="308"/>
    </location>
</feature>
<gene>
    <name evidence="12" type="primary">LOC104585890</name>
</gene>
<comment type="subcellular location">
    <subcellularLocation>
        <location evidence="1">Nucleus</location>
    </subcellularLocation>
</comment>
<feature type="region of interest" description="Disordered" evidence="8">
    <location>
        <begin position="1"/>
        <end position="426"/>
    </location>
</feature>
<evidence type="ECO:0000256" key="6">
    <source>
        <dbReference type="ARBA" id="ARBA00023242"/>
    </source>
</evidence>
<feature type="compositionally biased region" description="Basic and acidic residues" evidence="8">
    <location>
        <begin position="350"/>
        <end position="405"/>
    </location>
</feature>
<dbReference type="Pfam" id="PF16312">
    <property type="entry name" value="Oberon_cc"/>
    <property type="match status" value="1"/>
</dbReference>
<dbReference type="GO" id="GO:0008270">
    <property type="term" value="F:zinc ion binding"/>
    <property type="evidence" value="ECO:0007669"/>
    <property type="project" value="UniProtKB-KW"/>
</dbReference>
<dbReference type="FunCoup" id="A0A1U7Z208">
    <property type="interactions" value="2174"/>
</dbReference>
<dbReference type="InterPro" id="IPR032881">
    <property type="entry name" value="Oberon-like_PHD"/>
</dbReference>
<dbReference type="GeneID" id="104585890"/>
<proteinExistence type="predicted"/>
<dbReference type="GO" id="GO:0005634">
    <property type="term" value="C:nucleus"/>
    <property type="evidence" value="ECO:0000318"/>
    <property type="project" value="GO_Central"/>
</dbReference>
<evidence type="ECO:0000313" key="11">
    <source>
        <dbReference type="Proteomes" id="UP000189703"/>
    </source>
</evidence>
<feature type="compositionally biased region" description="Basic and acidic residues" evidence="8">
    <location>
        <begin position="237"/>
        <end position="249"/>
    </location>
</feature>
<keyword evidence="3" id="KW-0863">Zinc-finger</keyword>
<feature type="compositionally biased region" description="Basic and acidic residues" evidence="8">
    <location>
        <begin position="319"/>
        <end position="343"/>
    </location>
</feature>
<dbReference type="GO" id="GO:0010468">
    <property type="term" value="P:regulation of gene expression"/>
    <property type="evidence" value="ECO:0000318"/>
    <property type="project" value="GO_Central"/>
</dbReference>
<dbReference type="Pfam" id="PF07227">
    <property type="entry name" value="PHD_Oberon"/>
    <property type="match status" value="1"/>
</dbReference>
<feature type="domain" description="Oberon-like PHD finger" evidence="9">
    <location>
        <begin position="858"/>
        <end position="981"/>
    </location>
</feature>
<dbReference type="InterPro" id="IPR047578">
    <property type="entry name" value="OBE1-like_PHD"/>
</dbReference>
<protein>
    <submittedName>
        <fullName evidence="12">Protein OBERON 4-like</fullName>
    </submittedName>
</protein>
<dbReference type="KEGG" id="nnu:104585890"/>
<dbReference type="eggNOG" id="ENOG502QPTA">
    <property type="taxonomic scope" value="Eukaryota"/>
</dbReference>
<dbReference type="CDD" id="cd15612">
    <property type="entry name" value="PHD_OBE1_like"/>
    <property type="match status" value="1"/>
</dbReference>
<dbReference type="AlphaFoldDB" id="A0A1U7Z208"/>
<keyword evidence="5 7" id="KW-0175">Coiled coil</keyword>
<dbReference type="STRING" id="4432.A0A1U7Z208"/>
<keyword evidence="2" id="KW-0479">Metal-binding</keyword>
<keyword evidence="11" id="KW-1185">Reference proteome</keyword>
<evidence type="ECO:0000259" key="9">
    <source>
        <dbReference type="Pfam" id="PF07227"/>
    </source>
</evidence>
<dbReference type="PANTHER" id="PTHR21736">
    <property type="entry name" value="VERNALIZATION-INSENSITIVE PROTEIN 3"/>
    <property type="match status" value="1"/>
</dbReference>
<evidence type="ECO:0000256" key="7">
    <source>
        <dbReference type="SAM" id="Coils"/>
    </source>
</evidence>
<dbReference type="PANTHER" id="PTHR21736:SF20">
    <property type="entry name" value="PROTEIN OBERON 4"/>
    <property type="match status" value="1"/>
</dbReference>
<reference evidence="12" key="1">
    <citation type="submission" date="2025-08" db="UniProtKB">
        <authorList>
            <consortium name="RefSeq"/>
        </authorList>
    </citation>
    <scope>IDENTIFICATION</scope>
</reference>
<dbReference type="InParanoid" id="A0A1U7Z208"/>
<dbReference type="InterPro" id="IPR004082">
    <property type="entry name" value="OBERON"/>
</dbReference>
<feature type="coiled-coil region" evidence="7">
    <location>
        <begin position="1115"/>
        <end position="1211"/>
    </location>
</feature>
<feature type="compositionally biased region" description="Basic and acidic residues" evidence="8">
    <location>
        <begin position="151"/>
        <end position="161"/>
    </location>
</feature>
<sequence length="1214" mass="136637">MKRLRSYGDSLDSVGEKGVCKDWGRRDQDPDRSSSHRRFYSKAENGGLKGLSSSSGYDRSIDDDRESSRSLRKRLDHDSDGFDRRKSFDRYRDCSDRGISISSPRNSYGGERMHRSESFSGSRREFPKGFRSERDRSRREGSVSSWRRFGGSKDVDEDTRFTSDSGRGSRVASEDRGNVRSPQGGSKDAIKSPPWSKDSSGEQSKSVEIKKNEEVQVENGNSSEMEEGELEPEAEPEAVREPEPTHEPEPPQPPQPEPPTEVTTENHMELETEQQTEQEMNLEKEAKPVPEGKIELGKEHTCDEKQENEVSETLTSSIKENEELPDLRDGLVDRLVGSKKEAAAVDEEVQDRGQEKEESCREDQEHSPSSDHKPEEEGKGEETVDANAEKPLHLREEQKENKGIDLEPEAEDLNLPDSDKEVLEKNETPKVTLAFITEKQTQNDKDKGKNLAIALSLSNHANPVEDGSWMEKDLLTRREDAMEGPSCRGFELFFGPSATKSEKVSNSGVDKHKNEKLKMEPLELSLGLPNVSLPHASQDPMPAPSSPSHVRSVQSLRTTTTFRTASDGFTASISFSGSQPFVHNPSCSLTQNSFDNYEQSVGSHPIFQGVDQVSHGTWQGQPSNEPKRKEVPLYQRILMNGNGSLHASQSSQGILHSQAMQGQYLKVAEGSSGAPISFDGHPSLSRQISGARPRQHDKIRSPTNSVGSHEIRSEYDKDKKQIMRKRSGGSMFQSNSQMEMEQLVVGGTGFAEKIITMIVSEPIQVMARRIHEMTEQSIACLKECVYEMIVNEEKHGQLHTFQETLQNRSDLTVEILLKSHRAQLEILLFLKTGLQDFLRRAKNVPSSDLVEIFLNLRCRNLECKSIIPVDECDCKVCIQKNGFCSSCMCLICSKFDMASNTCSWVGCDVCLHWCHTDCGLQESYIRNGPSVTGAQGATEMQFHCLACDHPSEMFGFVKEVFKTCAKDWKAETLYKELEYVKKIFSASKDMRGKLLHDIADQMMTRLENKSNLPEVYSHIMGFLTGDSKYGNTSMLTLNELPHKNLGEGSNGVVGLSQENMWLTPVSTDNAAIHIEKTGSVTPNLDWDQGGMRREGSEMQKSSENKPVMDELDSIVRIKQAEAKMFQARADDARREAEGLKRIAIAKNDKIEQEYTSRIAKLRLVEAEERRWQKLEELQTLEKAQREYLNMKMRMESDIKDLLLKMEATKRNLST</sequence>
<evidence type="ECO:0000256" key="5">
    <source>
        <dbReference type="ARBA" id="ARBA00023054"/>
    </source>
</evidence>
<dbReference type="GO" id="GO:0010071">
    <property type="term" value="P:root meristem specification"/>
    <property type="evidence" value="ECO:0000318"/>
    <property type="project" value="GO_Central"/>
</dbReference>
<evidence type="ECO:0000256" key="1">
    <source>
        <dbReference type="ARBA" id="ARBA00004123"/>
    </source>
</evidence>
<feature type="compositionally biased region" description="Basic and acidic residues" evidence="8">
    <location>
        <begin position="111"/>
        <end position="141"/>
    </location>
</feature>
<feature type="compositionally biased region" description="Basic and acidic residues" evidence="8">
    <location>
        <begin position="59"/>
        <end position="96"/>
    </location>
</feature>
<dbReference type="InterPro" id="IPR032535">
    <property type="entry name" value="Oberon_CC"/>
</dbReference>
<accession>A0A1U7Z208</accession>
<dbReference type="GO" id="GO:0010492">
    <property type="term" value="P:maintenance of shoot apical meristem identity"/>
    <property type="evidence" value="ECO:0000318"/>
    <property type="project" value="GO_Central"/>
</dbReference>
<keyword evidence="4" id="KW-0862">Zinc</keyword>
<evidence type="ECO:0000256" key="3">
    <source>
        <dbReference type="ARBA" id="ARBA00022771"/>
    </source>
</evidence>
<evidence type="ECO:0000256" key="2">
    <source>
        <dbReference type="ARBA" id="ARBA00022723"/>
    </source>
</evidence>
<organism evidence="11 12">
    <name type="scientific">Nelumbo nucifera</name>
    <name type="common">Sacred lotus</name>
    <dbReference type="NCBI Taxonomy" id="4432"/>
    <lineage>
        <taxon>Eukaryota</taxon>
        <taxon>Viridiplantae</taxon>
        <taxon>Streptophyta</taxon>
        <taxon>Embryophyta</taxon>
        <taxon>Tracheophyta</taxon>
        <taxon>Spermatophyta</taxon>
        <taxon>Magnoliopsida</taxon>
        <taxon>Proteales</taxon>
        <taxon>Nelumbonaceae</taxon>
        <taxon>Nelumbo</taxon>
    </lineage>
</organism>
<dbReference type="Proteomes" id="UP000189703">
    <property type="component" value="Unplaced"/>
</dbReference>
<dbReference type="RefSeq" id="XP_010241216.1">
    <property type="nucleotide sequence ID" value="XM_010242914.2"/>
</dbReference>
<evidence type="ECO:0000313" key="12">
    <source>
        <dbReference type="RefSeq" id="XP_010241216.1"/>
    </source>
</evidence>
<name>A0A1U7Z208_NELNU</name>
<dbReference type="GO" id="GO:0010078">
    <property type="term" value="P:maintenance of root meristem identity"/>
    <property type="evidence" value="ECO:0000318"/>
    <property type="project" value="GO_Central"/>
</dbReference>
<evidence type="ECO:0000259" key="10">
    <source>
        <dbReference type="Pfam" id="PF16312"/>
    </source>
</evidence>
<dbReference type="OrthoDB" id="784473at2759"/>
<feature type="region of interest" description="Disordered" evidence="8">
    <location>
        <begin position="532"/>
        <end position="551"/>
    </location>
</feature>
<dbReference type="OMA" id="ECDCKIC"/>
<feature type="compositionally biased region" description="Basic and acidic residues" evidence="8">
    <location>
        <begin position="417"/>
        <end position="426"/>
    </location>
</feature>
<feature type="compositionally biased region" description="Basic and acidic residues" evidence="8">
    <location>
        <begin position="205"/>
        <end position="214"/>
    </location>
</feature>
<evidence type="ECO:0000256" key="8">
    <source>
        <dbReference type="SAM" id="MobiDB-lite"/>
    </source>
</evidence>
<feature type="region of interest" description="Disordered" evidence="8">
    <location>
        <begin position="675"/>
        <end position="711"/>
    </location>
</feature>
<feature type="compositionally biased region" description="Basic and acidic residues" evidence="8">
    <location>
        <begin position="14"/>
        <end position="34"/>
    </location>
</feature>